<feature type="non-terminal residue" evidence="1">
    <location>
        <position position="1"/>
    </location>
</feature>
<organism evidence="1">
    <name type="scientific">marine sediment metagenome</name>
    <dbReference type="NCBI Taxonomy" id="412755"/>
    <lineage>
        <taxon>unclassified sequences</taxon>
        <taxon>metagenomes</taxon>
        <taxon>ecological metagenomes</taxon>
    </lineage>
</organism>
<gene>
    <name evidence="1" type="ORF">S01H1_46119</name>
</gene>
<dbReference type="AlphaFoldDB" id="X0VXZ9"/>
<protein>
    <submittedName>
        <fullName evidence="1">Uncharacterized protein</fullName>
    </submittedName>
</protein>
<proteinExistence type="predicted"/>
<name>X0VXZ9_9ZZZZ</name>
<sequence>STLSAGFCFGPFSINQAGSQFNQLESLSEIFYCFLGIKILARENVYVNVISLNKGMDANMTFRYKNKS</sequence>
<reference evidence="1" key="1">
    <citation type="journal article" date="2014" name="Front. Microbiol.">
        <title>High frequency of phylogenetically diverse reductive dehalogenase-homologous genes in deep subseafloor sedimentary metagenomes.</title>
        <authorList>
            <person name="Kawai M."/>
            <person name="Futagami T."/>
            <person name="Toyoda A."/>
            <person name="Takaki Y."/>
            <person name="Nishi S."/>
            <person name="Hori S."/>
            <person name="Arai W."/>
            <person name="Tsubouchi T."/>
            <person name="Morono Y."/>
            <person name="Uchiyama I."/>
            <person name="Ito T."/>
            <person name="Fujiyama A."/>
            <person name="Inagaki F."/>
            <person name="Takami H."/>
        </authorList>
    </citation>
    <scope>NUCLEOTIDE SEQUENCE</scope>
    <source>
        <strain evidence="1">Expedition CK06-06</strain>
    </source>
</reference>
<dbReference type="EMBL" id="BARS01029511">
    <property type="protein sequence ID" value="GAG05366.1"/>
    <property type="molecule type" value="Genomic_DNA"/>
</dbReference>
<comment type="caution">
    <text evidence="1">The sequence shown here is derived from an EMBL/GenBank/DDBJ whole genome shotgun (WGS) entry which is preliminary data.</text>
</comment>
<accession>X0VXZ9</accession>
<evidence type="ECO:0000313" key="1">
    <source>
        <dbReference type="EMBL" id="GAG05366.1"/>
    </source>
</evidence>